<dbReference type="Proteomes" id="UP001151760">
    <property type="component" value="Unassembled WGS sequence"/>
</dbReference>
<name>A0ABQ5BEU9_9ASTR</name>
<reference evidence="2" key="2">
    <citation type="submission" date="2022-01" db="EMBL/GenBank/DDBJ databases">
        <authorList>
            <person name="Yamashiro T."/>
            <person name="Shiraishi A."/>
            <person name="Satake H."/>
            <person name="Nakayama K."/>
        </authorList>
    </citation>
    <scope>NUCLEOTIDE SEQUENCE</scope>
</reference>
<evidence type="ECO:0000313" key="2">
    <source>
        <dbReference type="EMBL" id="GJT13365.1"/>
    </source>
</evidence>
<evidence type="ECO:0000313" key="3">
    <source>
        <dbReference type="Proteomes" id="UP001151760"/>
    </source>
</evidence>
<dbReference type="Gene3D" id="3.20.20.60">
    <property type="entry name" value="Phosphoenolpyruvate-binding domains"/>
    <property type="match status" value="1"/>
</dbReference>
<comment type="caution">
    <text evidence="2">The sequence shown here is derived from an EMBL/GenBank/DDBJ whole genome shotgun (WGS) entry which is preliminary data.</text>
</comment>
<feature type="region of interest" description="Disordered" evidence="1">
    <location>
        <begin position="1"/>
        <end position="32"/>
    </location>
</feature>
<gene>
    <name evidence="2" type="ORF">Tco_0860407</name>
</gene>
<dbReference type="InterPro" id="IPR040442">
    <property type="entry name" value="Pyrv_kinase-like_dom_sf"/>
</dbReference>
<dbReference type="InterPro" id="IPR015813">
    <property type="entry name" value="Pyrv/PenolPyrv_kinase-like_dom"/>
</dbReference>
<evidence type="ECO:0000256" key="1">
    <source>
        <dbReference type="SAM" id="MobiDB-lite"/>
    </source>
</evidence>
<keyword evidence="3" id="KW-1185">Reference proteome</keyword>
<reference evidence="2" key="1">
    <citation type="journal article" date="2022" name="Int. J. Mol. Sci.">
        <title>Draft Genome of Tanacetum Coccineum: Genomic Comparison of Closely Related Tanacetum-Family Plants.</title>
        <authorList>
            <person name="Yamashiro T."/>
            <person name="Shiraishi A."/>
            <person name="Nakayama K."/>
            <person name="Satake H."/>
        </authorList>
    </citation>
    <scope>NUCLEOTIDE SEQUENCE</scope>
</reference>
<dbReference type="EMBL" id="BQNB010013224">
    <property type="protein sequence ID" value="GJT13365.1"/>
    <property type="molecule type" value="Genomic_DNA"/>
</dbReference>
<dbReference type="SUPFAM" id="SSF51621">
    <property type="entry name" value="Phosphoenolpyruvate/pyruvate domain"/>
    <property type="match status" value="1"/>
</dbReference>
<organism evidence="2 3">
    <name type="scientific">Tanacetum coccineum</name>
    <dbReference type="NCBI Taxonomy" id="301880"/>
    <lineage>
        <taxon>Eukaryota</taxon>
        <taxon>Viridiplantae</taxon>
        <taxon>Streptophyta</taxon>
        <taxon>Embryophyta</taxon>
        <taxon>Tracheophyta</taxon>
        <taxon>Spermatophyta</taxon>
        <taxon>Magnoliopsida</taxon>
        <taxon>eudicotyledons</taxon>
        <taxon>Gunneridae</taxon>
        <taxon>Pentapetalae</taxon>
        <taxon>asterids</taxon>
        <taxon>campanulids</taxon>
        <taxon>Asterales</taxon>
        <taxon>Asteraceae</taxon>
        <taxon>Asteroideae</taxon>
        <taxon>Anthemideae</taxon>
        <taxon>Anthemidinae</taxon>
        <taxon>Tanacetum</taxon>
    </lineage>
</organism>
<proteinExistence type="predicted"/>
<protein>
    <submittedName>
        <fullName evidence="2">3-methyl-2-oxobutanoate hydroxymethyltransferase 1, mitochondrial-like protein</fullName>
    </submittedName>
</protein>
<accession>A0ABQ5BEU9</accession>
<sequence>MYAADDSQVTANAVREYTIPPEEETQNEEREKRAAVAERRIAALQCSTMIKELDSKENKRQRRMEYTSMGRFFLLKESDMRSRMAKTRARTNPTPKELSDGSTMFLELAFEIFELVFIGLIGSMAIVKNSMISNGGVEAKGLRLKAKSKILKFASQPRWKKVASVRWTAEHTSVASNNTMIIPAAEIRESKSVYHEGSWIRWCYSVVLECVPAPVATVATSALQIPTVGVPASHMCSRNVQRVKVKMTLGEAVADSENLKGFHMGFYQVSHLETKVLHSEQDYATFES</sequence>